<evidence type="ECO:0000313" key="4">
    <source>
        <dbReference type="EMBL" id="VAW99536.1"/>
    </source>
</evidence>
<dbReference type="InterPro" id="IPR050963">
    <property type="entry name" value="Sirohydro_Cobaltochel/CbiX"/>
</dbReference>
<dbReference type="EMBL" id="UOFT01000079">
    <property type="protein sequence ID" value="VAW99536.1"/>
    <property type="molecule type" value="Genomic_DNA"/>
</dbReference>
<dbReference type="Gene3D" id="3.40.50.1400">
    <property type="match status" value="2"/>
</dbReference>
<name>A0A3B1B384_9ZZZZ</name>
<dbReference type="Pfam" id="PF01903">
    <property type="entry name" value="CbiX"/>
    <property type="match status" value="2"/>
</dbReference>
<dbReference type="SUPFAM" id="SSF53800">
    <property type="entry name" value="Chelatase"/>
    <property type="match status" value="1"/>
</dbReference>
<dbReference type="PANTHER" id="PTHR33542:SF3">
    <property type="entry name" value="SIROHYDROCHLORIN FERROCHELATASE, CHLOROPLASTIC"/>
    <property type="match status" value="1"/>
</dbReference>
<protein>
    <submittedName>
        <fullName evidence="4">Sirohydrochlorin cobaltochelatase CbiX(Long)</fullName>
        <ecNumber evidence="4">4.99.1.3</ecNumber>
    </submittedName>
</protein>
<dbReference type="CDD" id="cd03414">
    <property type="entry name" value="CbiX_SirB_C"/>
    <property type="match status" value="1"/>
</dbReference>
<dbReference type="GO" id="GO:0016852">
    <property type="term" value="F:sirohydrochlorin cobaltochelatase activity"/>
    <property type="evidence" value="ECO:0007669"/>
    <property type="project" value="UniProtKB-EC"/>
</dbReference>
<proteinExistence type="predicted"/>
<gene>
    <name evidence="4" type="ORF">MNBD_GAMMA23-1860</name>
</gene>
<keyword evidence="1" id="KW-0479">Metal-binding</keyword>
<dbReference type="AlphaFoldDB" id="A0A3B1B384"/>
<dbReference type="PANTHER" id="PTHR33542">
    <property type="entry name" value="SIROHYDROCHLORIN FERROCHELATASE, CHLOROPLASTIC"/>
    <property type="match status" value="1"/>
</dbReference>
<dbReference type="EC" id="4.99.1.3" evidence="4"/>
<keyword evidence="2 4" id="KW-0456">Lyase</keyword>
<accession>A0A3B1B384</accession>
<evidence type="ECO:0000256" key="1">
    <source>
        <dbReference type="ARBA" id="ARBA00022723"/>
    </source>
</evidence>
<evidence type="ECO:0000256" key="2">
    <source>
        <dbReference type="ARBA" id="ARBA00023239"/>
    </source>
</evidence>
<reference evidence="4" key="1">
    <citation type="submission" date="2018-06" db="EMBL/GenBank/DDBJ databases">
        <authorList>
            <person name="Zhirakovskaya E."/>
        </authorList>
    </citation>
    <scope>NUCLEOTIDE SEQUENCE</scope>
</reference>
<evidence type="ECO:0000256" key="3">
    <source>
        <dbReference type="SAM" id="MobiDB-lite"/>
    </source>
</evidence>
<feature type="region of interest" description="Disordered" evidence="3">
    <location>
        <begin position="270"/>
        <end position="289"/>
    </location>
</feature>
<dbReference type="GO" id="GO:0046872">
    <property type="term" value="F:metal ion binding"/>
    <property type="evidence" value="ECO:0007669"/>
    <property type="project" value="UniProtKB-KW"/>
</dbReference>
<sequence length="289" mass="32917">MKTSILLVGHGSRHQPGNDEITQFSNKWKAMNPQWQIETCFIEFADVLLDEGLDNAANNAERVIVLPLILNAAGHVKMEIPHHINKARERHSHVEFVYAKHLGANDNIFTIVKRRLTQVMTQLDMPDPKTTGVIILGRGSSDRVANGEIAKMARWLFDETDHENIDIAFTGITYPRLEAVIQKQVTLGMTQIAVLPYYLFTGTLIERIKRQIKRLQQQYPHIAIAHGDYFGFEPEIYTLLNQRVNTAMGEDTDTYIMECDGCSYRQLAEEHGHDHSHDHSHENKPEVAA</sequence>
<dbReference type="InterPro" id="IPR002762">
    <property type="entry name" value="CbiX-like"/>
</dbReference>
<dbReference type="CDD" id="cd03416">
    <property type="entry name" value="CbiX_SirB_N"/>
    <property type="match status" value="1"/>
</dbReference>
<organism evidence="4">
    <name type="scientific">hydrothermal vent metagenome</name>
    <dbReference type="NCBI Taxonomy" id="652676"/>
    <lineage>
        <taxon>unclassified sequences</taxon>
        <taxon>metagenomes</taxon>
        <taxon>ecological metagenomes</taxon>
    </lineage>
</organism>